<dbReference type="PANTHER" id="PTHR43133">
    <property type="entry name" value="RNA POLYMERASE ECF-TYPE SIGMA FACTO"/>
    <property type="match status" value="1"/>
</dbReference>
<keyword evidence="4" id="KW-0804">Transcription</keyword>
<dbReference type="InterPro" id="IPR013249">
    <property type="entry name" value="RNA_pol_sigma70_r4_t2"/>
</dbReference>
<dbReference type="InterPro" id="IPR013325">
    <property type="entry name" value="RNA_pol_sigma_r2"/>
</dbReference>
<keyword evidence="8" id="KW-1185">Reference proteome</keyword>
<reference evidence="7 8" key="1">
    <citation type="submission" date="2020-08" db="EMBL/GenBank/DDBJ databases">
        <title>Genomic Encyclopedia of Type Strains, Phase IV (KMG-V): Genome sequencing to study the core and pangenomes of soil and plant-associated prokaryotes.</title>
        <authorList>
            <person name="Whitman W."/>
        </authorList>
    </citation>
    <scope>NUCLEOTIDE SEQUENCE [LARGE SCALE GENOMIC DNA]</scope>
    <source>
        <strain evidence="7 8">SLV-2362</strain>
    </source>
</reference>
<dbReference type="InterPro" id="IPR036388">
    <property type="entry name" value="WH-like_DNA-bd_sf"/>
</dbReference>
<evidence type="ECO:0000256" key="2">
    <source>
        <dbReference type="ARBA" id="ARBA00023015"/>
    </source>
</evidence>
<protein>
    <submittedName>
        <fullName evidence="7">RNA polymerase sigma-70 factor (ECF subfamily)</fullName>
    </submittedName>
</protein>
<organism evidence="7 8">
    <name type="scientific">Cupriavidus alkaliphilus</name>
    <dbReference type="NCBI Taxonomy" id="942866"/>
    <lineage>
        <taxon>Bacteria</taxon>
        <taxon>Pseudomonadati</taxon>
        <taxon>Pseudomonadota</taxon>
        <taxon>Betaproteobacteria</taxon>
        <taxon>Burkholderiales</taxon>
        <taxon>Burkholderiaceae</taxon>
        <taxon>Cupriavidus</taxon>
    </lineage>
</organism>
<keyword evidence="2" id="KW-0805">Transcription regulation</keyword>
<dbReference type="SUPFAM" id="SSF88659">
    <property type="entry name" value="Sigma3 and sigma4 domains of RNA polymerase sigma factors"/>
    <property type="match status" value="1"/>
</dbReference>
<dbReference type="InterPro" id="IPR013324">
    <property type="entry name" value="RNA_pol_sigma_r3/r4-like"/>
</dbReference>
<dbReference type="NCBIfam" id="NF009180">
    <property type="entry name" value="PRK12528.1"/>
    <property type="match status" value="1"/>
</dbReference>
<dbReference type="InterPro" id="IPR014284">
    <property type="entry name" value="RNA_pol_sigma-70_dom"/>
</dbReference>
<evidence type="ECO:0000259" key="6">
    <source>
        <dbReference type="Pfam" id="PF08281"/>
    </source>
</evidence>
<dbReference type="GO" id="GO:0016987">
    <property type="term" value="F:sigma factor activity"/>
    <property type="evidence" value="ECO:0007669"/>
    <property type="project" value="UniProtKB-KW"/>
</dbReference>
<evidence type="ECO:0000256" key="3">
    <source>
        <dbReference type="ARBA" id="ARBA00023082"/>
    </source>
</evidence>
<comment type="similarity">
    <text evidence="1">Belongs to the sigma-70 factor family. ECF subfamily.</text>
</comment>
<dbReference type="AlphaFoldDB" id="A0A7W4YTM4"/>
<dbReference type="EMBL" id="JACHWF010000004">
    <property type="protein sequence ID" value="MBB3009331.1"/>
    <property type="molecule type" value="Genomic_DNA"/>
</dbReference>
<evidence type="ECO:0000256" key="4">
    <source>
        <dbReference type="ARBA" id="ARBA00023163"/>
    </source>
</evidence>
<keyword evidence="3" id="KW-0731">Sigma factor</keyword>
<dbReference type="Pfam" id="PF04542">
    <property type="entry name" value="Sigma70_r2"/>
    <property type="match status" value="1"/>
</dbReference>
<evidence type="ECO:0000313" key="8">
    <source>
        <dbReference type="Proteomes" id="UP000578036"/>
    </source>
</evidence>
<dbReference type="Pfam" id="PF08281">
    <property type="entry name" value="Sigma70_r4_2"/>
    <property type="match status" value="1"/>
</dbReference>
<dbReference type="Proteomes" id="UP000578036">
    <property type="component" value="Unassembled WGS sequence"/>
</dbReference>
<feature type="domain" description="RNA polymerase sigma-70 region 2" evidence="5">
    <location>
        <begin position="15"/>
        <end position="82"/>
    </location>
</feature>
<dbReference type="InterPro" id="IPR039425">
    <property type="entry name" value="RNA_pol_sigma-70-like"/>
</dbReference>
<dbReference type="Gene3D" id="1.10.1740.10">
    <property type="match status" value="1"/>
</dbReference>
<dbReference type="PANTHER" id="PTHR43133:SF63">
    <property type="entry name" value="RNA POLYMERASE SIGMA FACTOR FECI-RELATED"/>
    <property type="match status" value="1"/>
</dbReference>
<name>A0A7W4YTM4_9BURK</name>
<evidence type="ECO:0000313" key="7">
    <source>
        <dbReference type="EMBL" id="MBB3009331.1"/>
    </source>
</evidence>
<dbReference type="RefSeq" id="WP_183299933.1">
    <property type="nucleotide sequence ID" value="NZ_JACHWF010000004.1"/>
</dbReference>
<dbReference type="GO" id="GO:0003677">
    <property type="term" value="F:DNA binding"/>
    <property type="evidence" value="ECO:0007669"/>
    <property type="project" value="InterPro"/>
</dbReference>
<proteinExistence type="inferred from homology"/>
<dbReference type="SUPFAM" id="SSF88946">
    <property type="entry name" value="Sigma2 domain of RNA polymerase sigma factors"/>
    <property type="match status" value="1"/>
</dbReference>
<evidence type="ECO:0000259" key="5">
    <source>
        <dbReference type="Pfam" id="PF04542"/>
    </source>
</evidence>
<gene>
    <name evidence="7" type="ORF">FHX61_004004</name>
</gene>
<evidence type="ECO:0000256" key="1">
    <source>
        <dbReference type="ARBA" id="ARBA00010641"/>
    </source>
</evidence>
<dbReference type="NCBIfam" id="TIGR02937">
    <property type="entry name" value="sigma70-ECF"/>
    <property type="match status" value="1"/>
</dbReference>
<dbReference type="InterPro" id="IPR007627">
    <property type="entry name" value="RNA_pol_sigma70_r2"/>
</dbReference>
<comment type="caution">
    <text evidence="7">The sequence shown here is derived from an EMBL/GenBank/DDBJ whole genome shotgun (WGS) entry which is preliminary data.</text>
</comment>
<dbReference type="Gene3D" id="1.10.10.10">
    <property type="entry name" value="Winged helix-like DNA-binding domain superfamily/Winged helix DNA-binding domain"/>
    <property type="match status" value="1"/>
</dbReference>
<dbReference type="GO" id="GO:0006352">
    <property type="term" value="P:DNA-templated transcription initiation"/>
    <property type="evidence" value="ECO:0007669"/>
    <property type="project" value="InterPro"/>
</dbReference>
<sequence>MPAAEPTLNDEVRTLYLDHHGWLHGWLRRRLASAGQAGHAADLAHDTFVRLLAREAPIAAREPRAFLATVARGLVANFYRRQVLEAAYQQALAALPEAEAPDPETRALLLETLAELDRRLNTLPAAVRRAFLLFQLDGMPQAAIAGELRVSVATVQRYIVKALHQCCFSA</sequence>
<accession>A0A7W4YTM4</accession>
<feature type="domain" description="RNA polymerase sigma factor 70 region 4 type 2" evidence="6">
    <location>
        <begin position="114"/>
        <end position="166"/>
    </location>
</feature>